<protein>
    <recommendedName>
        <fullName evidence="3">Co-chaperonin GroES</fullName>
    </recommendedName>
    <alternativeName>
        <fullName evidence="3">10 kDa chaperonin</fullName>
    </alternativeName>
    <alternativeName>
        <fullName evidence="3">Chaperonin-10</fullName>
        <shortName evidence="3">Cpn10</shortName>
    </alternativeName>
</protein>
<dbReference type="EMBL" id="FORI01000014">
    <property type="protein sequence ID" value="SFJ07699.1"/>
    <property type="molecule type" value="Genomic_DNA"/>
</dbReference>
<gene>
    <name evidence="3" type="primary">groES</name>
    <name evidence="3" type="synonym">groS</name>
    <name evidence="5" type="ORF">SAMN04487775_11417</name>
</gene>
<evidence type="ECO:0000256" key="1">
    <source>
        <dbReference type="ARBA" id="ARBA00006975"/>
    </source>
</evidence>
<dbReference type="PANTHER" id="PTHR10772">
    <property type="entry name" value="10 KDA HEAT SHOCK PROTEIN"/>
    <property type="match status" value="1"/>
</dbReference>
<dbReference type="GO" id="GO:0051087">
    <property type="term" value="F:protein-folding chaperone binding"/>
    <property type="evidence" value="ECO:0007669"/>
    <property type="project" value="TreeGrafter"/>
</dbReference>
<dbReference type="GO" id="GO:0051082">
    <property type="term" value="F:unfolded protein binding"/>
    <property type="evidence" value="ECO:0007669"/>
    <property type="project" value="TreeGrafter"/>
</dbReference>
<dbReference type="PRINTS" id="PR00297">
    <property type="entry name" value="CHAPERONIN10"/>
</dbReference>
<dbReference type="GO" id="GO:0005737">
    <property type="term" value="C:cytoplasm"/>
    <property type="evidence" value="ECO:0007669"/>
    <property type="project" value="UniProtKB-SubCell"/>
</dbReference>
<dbReference type="RefSeq" id="WP_022932898.1">
    <property type="nucleotide sequence ID" value="NZ_FORI01000014.1"/>
</dbReference>
<comment type="similarity">
    <text evidence="1 3 4">Belongs to the GroES chaperonin family.</text>
</comment>
<dbReference type="GO" id="GO:0005524">
    <property type="term" value="F:ATP binding"/>
    <property type="evidence" value="ECO:0007669"/>
    <property type="project" value="InterPro"/>
</dbReference>
<accession>A0A1I3NEW4</accession>
<dbReference type="SUPFAM" id="SSF50129">
    <property type="entry name" value="GroES-like"/>
    <property type="match status" value="1"/>
</dbReference>
<dbReference type="GO" id="GO:0044183">
    <property type="term" value="F:protein folding chaperone"/>
    <property type="evidence" value="ECO:0007669"/>
    <property type="project" value="InterPro"/>
</dbReference>
<dbReference type="InterPro" id="IPR037124">
    <property type="entry name" value="Chaperonin_GroES_sf"/>
</dbReference>
<dbReference type="FunFam" id="2.30.33.40:FF:000001">
    <property type="entry name" value="10 kDa chaperonin"/>
    <property type="match status" value="1"/>
</dbReference>
<evidence type="ECO:0000256" key="2">
    <source>
        <dbReference type="ARBA" id="ARBA00023186"/>
    </source>
</evidence>
<comment type="subunit">
    <text evidence="3">Heptamer of 7 subunits arranged in a ring. Interacts with the chaperonin GroEL.</text>
</comment>
<dbReference type="InterPro" id="IPR020818">
    <property type="entry name" value="Chaperonin_GroES"/>
</dbReference>
<comment type="subcellular location">
    <subcellularLocation>
        <location evidence="3">Cytoplasm</location>
    </subcellularLocation>
</comment>
<dbReference type="Gene3D" id="2.30.33.40">
    <property type="entry name" value="GroES chaperonin"/>
    <property type="match status" value="1"/>
</dbReference>
<dbReference type="InterPro" id="IPR011032">
    <property type="entry name" value="GroES-like_sf"/>
</dbReference>
<evidence type="ECO:0000313" key="5">
    <source>
        <dbReference type="EMBL" id="SFJ07699.1"/>
    </source>
</evidence>
<organism evidence="5 6">
    <name type="scientific">Treponema bryantii</name>
    <dbReference type="NCBI Taxonomy" id="163"/>
    <lineage>
        <taxon>Bacteria</taxon>
        <taxon>Pseudomonadati</taxon>
        <taxon>Spirochaetota</taxon>
        <taxon>Spirochaetia</taxon>
        <taxon>Spirochaetales</taxon>
        <taxon>Treponemataceae</taxon>
        <taxon>Treponema</taxon>
    </lineage>
</organism>
<dbReference type="Proteomes" id="UP000182737">
    <property type="component" value="Unassembled WGS sequence"/>
</dbReference>
<dbReference type="HAMAP" id="MF_00580">
    <property type="entry name" value="CH10"/>
    <property type="match status" value="1"/>
</dbReference>
<dbReference type="PANTHER" id="PTHR10772:SF63">
    <property type="entry name" value="20 KDA CHAPERONIN, CHLOROPLASTIC"/>
    <property type="match status" value="1"/>
</dbReference>
<evidence type="ECO:0000256" key="3">
    <source>
        <dbReference type="HAMAP-Rule" id="MF_00580"/>
    </source>
</evidence>
<dbReference type="AlphaFoldDB" id="A0A1I3NEW4"/>
<reference evidence="6" key="1">
    <citation type="submission" date="2016-10" db="EMBL/GenBank/DDBJ databases">
        <authorList>
            <person name="Varghese N."/>
            <person name="Submissions S."/>
        </authorList>
    </citation>
    <scope>NUCLEOTIDE SEQUENCE [LARGE SCALE GENOMIC DNA]</scope>
    <source>
        <strain evidence="6">XBD1002</strain>
    </source>
</reference>
<name>A0A1I3NEW4_9SPIR</name>
<evidence type="ECO:0000313" key="6">
    <source>
        <dbReference type="Proteomes" id="UP000182737"/>
    </source>
</evidence>
<keyword evidence="6" id="KW-1185">Reference proteome</keyword>
<proteinExistence type="inferred from homology"/>
<dbReference type="Pfam" id="PF00166">
    <property type="entry name" value="Cpn10"/>
    <property type="match status" value="1"/>
</dbReference>
<sequence length="90" mass="9864">MKIKPLADRVLVKNDKAETKTASGLIIPEAAQEKTQTAVVVEVGPGTDENKITVKKGDRIMYDKYAGTQVKIDGEDHLILRMSDIIAVIE</sequence>
<dbReference type="GO" id="GO:0046872">
    <property type="term" value="F:metal ion binding"/>
    <property type="evidence" value="ECO:0007669"/>
    <property type="project" value="TreeGrafter"/>
</dbReference>
<dbReference type="OrthoDB" id="9806791at2"/>
<dbReference type="NCBIfam" id="NF001531">
    <property type="entry name" value="PRK00364.2-2"/>
    <property type="match status" value="1"/>
</dbReference>
<comment type="function">
    <text evidence="3 4">Together with the chaperonin GroEL, plays an essential role in assisting protein folding. The GroEL-GroES system forms a nano-cage that allows encapsulation of the non-native substrate proteins and provides a physical environment optimized to promote and accelerate protein folding. GroES binds to the apical surface of the GroEL ring, thereby capping the opening of the GroEL channel.</text>
</comment>
<dbReference type="SMART" id="SM00883">
    <property type="entry name" value="Cpn10"/>
    <property type="match status" value="1"/>
</dbReference>
<evidence type="ECO:0000256" key="4">
    <source>
        <dbReference type="RuleBase" id="RU000535"/>
    </source>
</evidence>
<keyword evidence="3" id="KW-0963">Cytoplasm</keyword>
<dbReference type="InterPro" id="IPR018369">
    <property type="entry name" value="Chaprnonin_Cpn10_CS"/>
</dbReference>
<dbReference type="CDD" id="cd00320">
    <property type="entry name" value="cpn10"/>
    <property type="match status" value="1"/>
</dbReference>
<dbReference type="PROSITE" id="PS00681">
    <property type="entry name" value="CHAPERONINS_CPN10"/>
    <property type="match status" value="1"/>
</dbReference>
<keyword evidence="2 3" id="KW-0143">Chaperone</keyword>